<evidence type="ECO:0000256" key="1">
    <source>
        <dbReference type="SAM" id="Phobius"/>
    </source>
</evidence>
<evidence type="ECO:0000313" key="2">
    <source>
        <dbReference type="EMBL" id="MSU08350.1"/>
    </source>
</evidence>
<dbReference type="Proteomes" id="UP000433181">
    <property type="component" value="Unassembled WGS sequence"/>
</dbReference>
<name>A0A6I2UFF1_9FIRM</name>
<keyword evidence="3" id="KW-1185">Reference proteome</keyword>
<accession>A0A6I2UFF1</accession>
<dbReference type="Pfam" id="PF18910">
    <property type="entry name" value="DUF5665"/>
    <property type="match status" value="1"/>
</dbReference>
<keyword evidence="1" id="KW-0812">Transmembrane</keyword>
<dbReference type="AlphaFoldDB" id="A0A6I2UFF1"/>
<sequence>MDNFAEKNAKDGLSELESTVASARQIHCDVEGLHEVMGEYLGLLKNTKRLFFLNLLVGMVRGLGMAIGATIVFGIIINVAVQVVDLNLPFISEWLAKFMLMVEENRHNVQ</sequence>
<comment type="caution">
    <text evidence="2">The sequence shown here is derived from an EMBL/GenBank/DDBJ whole genome shotgun (WGS) entry which is preliminary data.</text>
</comment>
<dbReference type="GeneID" id="96778269"/>
<keyword evidence="1" id="KW-1133">Transmembrane helix</keyword>
<organism evidence="2 3">
    <name type="scientific">Anaerovibrio slackiae</name>
    <dbReference type="NCBI Taxonomy" id="2652309"/>
    <lineage>
        <taxon>Bacteria</taxon>
        <taxon>Bacillati</taxon>
        <taxon>Bacillota</taxon>
        <taxon>Negativicutes</taxon>
        <taxon>Selenomonadales</taxon>
        <taxon>Selenomonadaceae</taxon>
        <taxon>Anaerovibrio</taxon>
    </lineage>
</organism>
<gene>
    <name evidence="2" type="ORF">FYJ84_05020</name>
</gene>
<dbReference type="InterPro" id="IPR043723">
    <property type="entry name" value="DUF5665"/>
</dbReference>
<dbReference type="RefSeq" id="WP_154406519.1">
    <property type="nucleotide sequence ID" value="NZ_JBGUUA010000082.1"/>
</dbReference>
<evidence type="ECO:0000313" key="3">
    <source>
        <dbReference type="Proteomes" id="UP000433181"/>
    </source>
</evidence>
<protein>
    <submittedName>
        <fullName evidence="2">Uncharacterized protein</fullName>
    </submittedName>
</protein>
<reference evidence="2 3" key="1">
    <citation type="submission" date="2019-08" db="EMBL/GenBank/DDBJ databases">
        <title>In-depth cultivation of the pig gut microbiome towards novel bacterial diversity and tailored functional studies.</title>
        <authorList>
            <person name="Wylensek D."/>
            <person name="Hitch T.C.A."/>
            <person name="Clavel T."/>
        </authorList>
    </citation>
    <scope>NUCLEOTIDE SEQUENCE [LARGE SCALE GENOMIC DNA]</scope>
    <source>
        <strain evidence="2 3">WCA-693-APC-5D-A</strain>
    </source>
</reference>
<proteinExistence type="predicted"/>
<keyword evidence="1" id="KW-0472">Membrane</keyword>
<feature type="transmembrane region" description="Helical" evidence="1">
    <location>
        <begin position="51"/>
        <end position="81"/>
    </location>
</feature>
<dbReference type="EMBL" id="VUNR01000007">
    <property type="protein sequence ID" value="MSU08350.1"/>
    <property type="molecule type" value="Genomic_DNA"/>
</dbReference>